<comment type="subcellular location">
    <subcellularLocation>
        <location evidence="1">Membrane</location>
    </subcellularLocation>
</comment>
<dbReference type="GO" id="GO:0008053">
    <property type="term" value="P:mitochondrial fusion"/>
    <property type="evidence" value="ECO:0007669"/>
    <property type="project" value="TreeGrafter"/>
</dbReference>
<proteinExistence type="predicted"/>
<dbReference type="AlphaFoldDB" id="A0A134AAB0"/>
<evidence type="ECO:0000256" key="7">
    <source>
        <dbReference type="SAM" id="Coils"/>
    </source>
</evidence>
<keyword evidence="6" id="KW-0472">Membrane</keyword>
<feature type="coiled-coil region" evidence="7">
    <location>
        <begin position="599"/>
        <end position="626"/>
    </location>
</feature>
<dbReference type="GO" id="GO:0003924">
    <property type="term" value="F:GTPase activity"/>
    <property type="evidence" value="ECO:0007669"/>
    <property type="project" value="InterPro"/>
</dbReference>
<evidence type="ECO:0000256" key="1">
    <source>
        <dbReference type="ARBA" id="ARBA00004370"/>
    </source>
</evidence>
<evidence type="ECO:0000256" key="3">
    <source>
        <dbReference type="ARBA" id="ARBA00022801"/>
    </source>
</evidence>
<organism evidence="9 10">
    <name type="scientific">Leptotrichia wadei</name>
    <dbReference type="NCBI Taxonomy" id="157687"/>
    <lineage>
        <taxon>Bacteria</taxon>
        <taxon>Fusobacteriati</taxon>
        <taxon>Fusobacteriota</taxon>
        <taxon>Fusobacteriia</taxon>
        <taxon>Fusobacteriales</taxon>
        <taxon>Leptotrichiaceae</taxon>
        <taxon>Leptotrichia</taxon>
    </lineage>
</organism>
<dbReference type="Gene3D" id="3.40.50.300">
    <property type="entry name" value="P-loop containing nucleotide triphosphate hydrolases"/>
    <property type="match status" value="1"/>
</dbReference>
<evidence type="ECO:0000313" key="9">
    <source>
        <dbReference type="EMBL" id="KXB64636.1"/>
    </source>
</evidence>
<dbReference type="InterPro" id="IPR027094">
    <property type="entry name" value="Mitofusin_fam"/>
</dbReference>
<dbReference type="SUPFAM" id="SSF52540">
    <property type="entry name" value="P-loop containing nucleoside triphosphate hydrolases"/>
    <property type="match status" value="1"/>
</dbReference>
<dbReference type="EMBL" id="LSDD01000095">
    <property type="protein sequence ID" value="KXB64636.1"/>
    <property type="molecule type" value="Genomic_DNA"/>
</dbReference>
<gene>
    <name evidence="9" type="ORF">HMPREF3180_01275</name>
</gene>
<evidence type="ECO:0000313" key="10">
    <source>
        <dbReference type="Proteomes" id="UP000070483"/>
    </source>
</evidence>
<keyword evidence="2" id="KW-0547">Nucleotide-binding</keyword>
<evidence type="ECO:0000256" key="6">
    <source>
        <dbReference type="ARBA" id="ARBA00023136"/>
    </source>
</evidence>
<keyword evidence="5" id="KW-0342">GTP-binding</keyword>
<accession>A0A134AAB0</accession>
<dbReference type="PATRIC" id="fig|157687.3.peg.1270"/>
<dbReference type="GO" id="GO:0016020">
    <property type="term" value="C:membrane"/>
    <property type="evidence" value="ECO:0007669"/>
    <property type="project" value="UniProtKB-SubCell"/>
</dbReference>
<dbReference type="STRING" id="157687.HMPREF3180_01275"/>
<dbReference type="OrthoDB" id="1899178at2"/>
<comment type="caution">
    <text evidence="9">The sequence shown here is derived from an EMBL/GenBank/DDBJ whole genome shotgun (WGS) entry which is preliminary data.</text>
</comment>
<dbReference type="Pfam" id="PF00350">
    <property type="entry name" value="Dynamin_N"/>
    <property type="match status" value="1"/>
</dbReference>
<dbReference type="InterPro" id="IPR027417">
    <property type="entry name" value="P-loop_NTPase"/>
</dbReference>
<dbReference type="GO" id="GO:0005525">
    <property type="term" value="F:GTP binding"/>
    <property type="evidence" value="ECO:0007669"/>
    <property type="project" value="UniProtKB-KW"/>
</dbReference>
<dbReference type="InterPro" id="IPR030381">
    <property type="entry name" value="G_DYNAMIN_dom"/>
</dbReference>
<evidence type="ECO:0000256" key="5">
    <source>
        <dbReference type="ARBA" id="ARBA00023134"/>
    </source>
</evidence>
<feature type="coiled-coil region" evidence="7">
    <location>
        <begin position="726"/>
        <end position="771"/>
    </location>
</feature>
<reference evidence="10" key="1">
    <citation type="submission" date="2016-01" db="EMBL/GenBank/DDBJ databases">
        <authorList>
            <person name="Mitreva M."/>
            <person name="Pepin K.H."/>
            <person name="Mihindukulasuriya K.A."/>
            <person name="Fulton R."/>
            <person name="Fronick C."/>
            <person name="O'Laughlin M."/>
            <person name="Miner T."/>
            <person name="Herter B."/>
            <person name="Rosa B.A."/>
            <person name="Cordes M."/>
            <person name="Tomlinson C."/>
            <person name="Wollam A."/>
            <person name="Palsikar V.B."/>
            <person name="Mardis E.R."/>
            <person name="Wilson R.K."/>
        </authorList>
    </citation>
    <scope>NUCLEOTIDE SEQUENCE [LARGE SCALE GENOMIC DNA]</scope>
    <source>
        <strain evidence="10">KA00185</strain>
    </source>
</reference>
<dbReference type="Proteomes" id="UP000070483">
    <property type="component" value="Unassembled WGS sequence"/>
</dbReference>
<evidence type="ECO:0000256" key="4">
    <source>
        <dbReference type="ARBA" id="ARBA00023054"/>
    </source>
</evidence>
<feature type="domain" description="Dynamin-type G" evidence="8">
    <location>
        <begin position="141"/>
        <end position="399"/>
    </location>
</feature>
<dbReference type="PROSITE" id="PS51718">
    <property type="entry name" value="G_DYNAMIN_2"/>
    <property type="match status" value="1"/>
</dbReference>
<sequence>MKKVYIKYNPYKVETEVMLEGKELKALDLTDKRLQEWIEDFPRILFEECNTLEEEFEITFKGTSLDYEDVEFVIENARREGIETENGKVFPENVRMHVIHEAVQELGDKEKAIEEIFYDIQNGPFQELNDKSLKHSFEMALSEKFPVNVIATMSAGKSTLINALLRKKLMPAKQEACTAIVTEITDKDKDIFEARIFDKNNNLRKSNANLKLEDMEKYNSDSSVSRIEINGDIPFVASDDTSLVLVDTPGPNNSRDAEHQRMTMRNLNETSKTLILYVLNATQLGVNDDSNLLEMVADSMKVGGKQSKDRYIFVVNKLDNFRPGEDDVESSIEKVKKYLEDKGIKNPNVYPASALTALDIRTILKNHRVVGYSEEERDELDVDISETIEKVKKMLKNEELHLEKYAPATPSIRNKLDKQIEEAKELSSSKNIEEKSEGMKREALIHSGIISIEEAIKLYVEKYSKTAKIKNIYETFHSRLENAKSFENVKQEILSNREKQVEITKVIDEIQNKLKDGKSGDRFLNETIVNINDKEIKESIRPIFENVQKELQNIIYGQQGQEFRDYEIKSKKTEFDTKTRNLDNKMKIKLEETMELKVKEMSDNLIKAYKNKLKSLSEEIKVGSIEINPLDFISGDLDTMNENLIFEDIAEEKSVNTGKTRQVENPEKRGFFGWLKFWEPNYIEEEIYEKIKYVKGEEFAEIYFGPVISYFMRISDETEKYIEEEIKKIKSNFRKEQKKLASKLNEKLEELKVYANENNNLENIINENNSKLAWLENIQNRVNGILEI</sequence>
<evidence type="ECO:0000256" key="2">
    <source>
        <dbReference type="ARBA" id="ARBA00022741"/>
    </source>
</evidence>
<keyword evidence="3" id="KW-0378">Hydrolase</keyword>
<keyword evidence="4 7" id="KW-0175">Coiled coil</keyword>
<dbReference type="PANTHER" id="PTHR10465:SF0">
    <property type="entry name" value="SARCALUMENIN"/>
    <property type="match status" value="1"/>
</dbReference>
<dbReference type="RefSeq" id="WP_060917988.1">
    <property type="nucleotide sequence ID" value="NZ_KQ960077.1"/>
</dbReference>
<evidence type="ECO:0000259" key="8">
    <source>
        <dbReference type="PROSITE" id="PS51718"/>
    </source>
</evidence>
<protein>
    <recommendedName>
        <fullName evidence="8">Dynamin-type G domain-containing protein</fullName>
    </recommendedName>
</protein>
<name>A0A134AAB0_9FUSO</name>
<dbReference type="InterPro" id="IPR045063">
    <property type="entry name" value="Dynamin_N"/>
</dbReference>
<dbReference type="PANTHER" id="PTHR10465">
    <property type="entry name" value="TRANSMEMBRANE GTPASE FZO1"/>
    <property type="match status" value="1"/>
</dbReference>
<keyword evidence="10" id="KW-1185">Reference proteome</keyword>